<proteinExistence type="predicted"/>
<dbReference type="EMBL" id="CAAALY010009546">
    <property type="protein sequence ID" value="VEL10634.1"/>
    <property type="molecule type" value="Genomic_DNA"/>
</dbReference>
<protein>
    <submittedName>
        <fullName evidence="2">Uncharacterized protein</fullName>
    </submittedName>
</protein>
<organism evidence="2 3">
    <name type="scientific">Protopolystoma xenopodis</name>
    <dbReference type="NCBI Taxonomy" id="117903"/>
    <lineage>
        <taxon>Eukaryota</taxon>
        <taxon>Metazoa</taxon>
        <taxon>Spiralia</taxon>
        <taxon>Lophotrochozoa</taxon>
        <taxon>Platyhelminthes</taxon>
        <taxon>Monogenea</taxon>
        <taxon>Polyopisthocotylea</taxon>
        <taxon>Polystomatidea</taxon>
        <taxon>Polystomatidae</taxon>
        <taxon>Protopolystoma</taxon>
    </lineage>
</organism>
<gene>
    <name evidence="2" type="ORF">PXEA_LOCUS4074</name>
</gene>
<dbReference type="AlphaFoldDB" id="A0A3S4ZG42"/>
<evidence type="ECO:0000313" key="3">
    <source>
        <dbReference type="Proteomes" id="UP000784294"/>
    </source>
</evidence>
<keyword evidence="3" id="KW-1185">Reference proteome</keyword>
<evidence type="ECO:0000256" key="1">
    <source>
        <dbReference type="SAM" id="MobiDB-lite"/>
    </source>
</evidence>
<sequence>MSGILRPRPRSFEDPARHRGTNYIKSSSTEPSSTPCRRHSAGDLEHMAYLDPLRQRISCRSQGSAKNTTSTSASAFSQLSSLQAEPCSHCLLGFGKIPPSPQRESNRLRPLHYSAGAASTLFTADEAPGSNHRGIVVVVRRQPGQICRYHRPSWLGQDSHTEATSRIADSIKTKIKPGSHSHIVQRPSIVSIASGTNTIEFAGPLIDKKASDVSFPTMPIKRLDATIIPAVSNVISHTTTVYEWLTIRHYNW</sequence>
<evidence type="ECO:0000313" key="2">
    <source>
        <dbReference type="EMBL" id="VEL10634.1"/>
    </source>
</evidence>
<name>A0A3S4ZG42_9PLAT</name>
<dbReference type="Proteomes" id="UP000784294">
    <property type="component" value="Unassembled WGS sequence"/>
</dbReference>
<accession>A0A3S4ZG42</accession>
<feature type="compositionally biased region" description="Polar residues" evidence="1">
    <location>
        <begin position="23"/>
        <end position="35"/>
    </location>
</feature>
<comment type="caution">
    <text evidence="2">The sequence shown here is derived from an EMBL/GenBank/DDBJ whole genome shotgun (WGS) entry which is preliminary data.</text>
</comment>
<feature type="region of interest" description="Disordered" evidence="1">
    <location>
        <begin position="1"/>
        <end position="43"/>
    </location>
</feature>
<reference evidence="2" key="1">
    <citation type="submission" date="2018-11" db="EMBL/GenBank/DDBJ databases">
        <authorList>
            <consortium name="Pathogen Informatics"/>
        </authorList>
    </citation>
    <scope>NUCLEOTIDE SEQUENCE</scope>
</reference>